<feature type="non-terminal residue" evidence="1">
    <location>
        <position position="1"/>
    </location>
</feature>
<evidence type="ECO:0000313" key="1">
    <source>
        <dbReference type="EMBL" id="GAJ24267.1"/>
    </source>
</evidence>
<dbReference type="AlphaFoldDB" id="X1VTH0"/>
<dbReference type="Gene3D" id="3.40.50.2000">
    <property type="entry name" value="Glycogen Phosphorylase B"/>
    <property type="match status" value="1"/>
</dbReference>
<evidence type="ECO:0008006" key="2">
    <source>
        <dbReference type="Google" id="ProtNLM"/>
    </source>
</evidence>
<organism evidence="1">
    <name type="scientific">marine sediment metagenome</name>
    <dbReference type="NCBI Taxonomy" id="412755"/>
    <lineage>
        <taxon>unclassified sequences</taxon>
        <taxon>metagenomes</taxon>
        <taxon>ecological metagenomes</taxon>
    </lineage>
</organism>
<gene>
    <name evidence="1" type="ORF">S12H4_60734</name>
</gene>
<accession>X1VTH0</accession>
<reference evidence="1" key="1">
    <citation type="journal article" date="2014" name="Front. Microbiol.">
        <title>High frequency of phylogenetically diverse reductive dehalogenase-homologous genes in deep subseafloor sedimentary metagenomes.</title>
        <authorList>
            <person name="Kawai M."/>
            <person name="Futagami T."/>
            <person name="Toyoda A."/>
            <person name="Takaki Y."/>
            <person name="Nishi S."/>
            <person name="Hori S."/>
            <person name="Arai W."/>
            <person name="Tsubouchi T."/>
            <person name="Morono Y."/>
            <person name="Uchiyama I."/>
            <person name="Ito T."/>
            <person name="Fujiyama A."/>
            <person name="Inagaki F."/>
            <person name="Takami H."/>
        </authorList>
    </citation>
    <scope>NUCLEOTIDE SEQUENCE</scope>
    <source>
        <strain evidence="1">Expedition CK06-06</strain>
    </source>
</reference>
<protein>
    <recommendedName>
        <fullName evidence="2">Glycosyl transferase family 1 domain-containing protein</fullName>
    </recommendedName>
</protein>
<dbReference type="SUPFAM" id="SSF53756">
    <property type="entry name" value="UDP-Glycosyltransferase/glycogen phosphorylase"/>
    <property type="match status" value="1"/>
</dbReference>
<proteinExistence type="predicted"/>
<comment type="caution">
    <text evidence="1">The sequence shown here is derived from an EMBL/GenBank/DDBJ whole genome shotgun (WGS) entry which is preliminary data.</text>
</comment>
<sequence>DVEYRSLLASAKVNLACSWCETFNYNVAEAATCGTISVTSRTIPISGLVVQNPNNPVHIAERILEGCGAQYVDTLRVIREEIRIRNKECKRILMEKLSAL</sequence>
<name>X1VTH0_9ZZZZ</name>
<dbReference type="EMBL" id="BARW01040061">
    <property type="protein sequence ID" value="GAJ24267.1"/>
    <property type="molecule type" value="Genomic_DNA"/>
</dbReference>